<evidence type="ECO:0000313" key="14">
    <source>
        <dbReference type="EMBL" id="MBO8442725.1"/>
    </source>
</evidence>
<dbReference type="InterPro" id="IPR006109">
    <property type="entry name" value="G3P_DH_NAD-dep_C"/>
</dbReference>
<dbReference type="InterPro" id="IPR013328">
    <property type="entry name" value="6PGD_dom2"/>
</dbReference>
<dbReference type="GO" id="GO:0046168">
    <property type="term" value="P:glycerol-3-phosphate catabolic process"/>
    <property type="evidence" value="ECO:0007669"/>
    <property type="project" value="InterPro"/>
</dbReference>
<feature type="binding site" evidence="9">
    <location>
        <position position="137"/>
    </location>
    <ligand>
        <name>NAD(+)</name>
        <dbReference type="ChEBI" id="CHEBI:57540"/>
    </ligand>
</feature>
<dbReference type="GO" id="GO:0047952">
    <property type="term" value="F:glycerol-3-phosphate dehydrogenase [NAD(P)+] activity"/>
    <property type="evidence" value="ECO:0007669"/>
    <property type="project" value="UniProtKB-EC"/>
</dbReference>
<gene>
    <name evidence="14" type="ORF">IAC42_03065</name>
</gene>
<feature type="binding site" evidence="9">
    <location>
        <position position="252"/>
    </location>
    <ligand>
        <name>NAD(+)</name>
        <dbReference type="ChEBI" id="CHEBI:57540"/>
    </ligand>
</feature>
<keyword evidence="3 10" id="KW-0560">Oxidoreductase</keyword>
<evidence type="ECO:0000256" key="9">
    <source>
        <dbReference type="PIRSR" id="PIRSR000114-3"/>
    </source>
</evidence>
<evidence type="ECO:0000256" key="11">
    <source>
        <dbReference type="RuleBase" id="RU000439"/>
    </source>
</evidence>
<dbReference type="PIRSF" id="PIRSF000114">
    <property type="entry name" value="Glycerol-3-P_dh"/>
    <property type="match status" value="1"/>
</dbReference>
<dbReference type="SUPFAM" id="SSF51735">
    <property type="entry name" value="NAD(P)-binding Rossmann-fold domains"/>
    <property type="match status" value="1"/>
</dbReference>
<dbReference type="InterPro" id="IPR036291">
    <property type="entry name" value="NAD(P)-bd_dom_sf"/>
</dbReference>
<proteinExistence type="inferred from homology"/>
<organism evidence="14 15">
    <name type="scientific">Candidatus Aphodenecus pullistercoris</name>
    <dbReference type="NCBI Taxonomy" id="2840669"/>
    <lineage>
        <taxon>Bacteria</taxon>
        <taxon>Pseudomonadati</taxon>
        <taxon>Spirochaetota</taxon>
        <taxon>Spirochaetia</taxon>
        <taxon>Spirochaetales</taxon>
        <taxon>Candidatus Aphodenecus</taxon>
    </lineage>
</organism>
<dbReference type="GO" id="GO:0008654">
    <property type="term" value="P:phospholipid biosynthetic process"/>
    <property type="evidence" value="ECO:0007669"/>
    <property type="project" value="UniProtKB-KW"/>
</dbReference>
<evidence type="ECO:0000259" key="12">
    <source>
        <dbReference type="Pfam" id="PF01210"/>
    </source>
</evidence>
<comment type="caution">
    <text evidence="14">The sequence shown here is derived from an EMBL/GenBank/DDBJ whole genome shotgun (WGS) entry which is preliminary data.</text>
</comment>
<dbReference type="PANTHER" id="PTHR11728:SF1">
    <property type="entry name" value="GLYCEROL-3-PHOSPHATE DEHYDROGENASE [NAD(+)] 2, CHLOROPLASTIC"/>
    <property type="match status" value="1"/>
</dbReference>
<dbReference type="Pfam" id="PF01210">
    <property type="entry name" value="NAD_Gly3P_dh_N"/>
    <property type="match status" value="1"/>
</dbReference>
<evidence type="ECO:0000256" key="5">
    <source>
        <dbReference type="ARBA" id="ARBA00023209"/>
    </source>
</evidence>
<feature type="domain" description="Glycerol-3-phosphate dehydrogenase NAD-dependent C-terminal" evidence="13">
    <location>
        <begin position="177"/>
        <end position="316"/>
    </location>
</feature>
<comment type="similarity">
    <text evidence="1 10">Belongs to the NAD-dependent glycerol-3-phosphate dehydrogenase family.</text>
</comment>
<evidence type="ECO:0000256" key="10">
    <source>
        <dbReference type="RuleBase" id="RU000437"/>
    </source>
</evidence>
<reference evidence="14" key="2">
    <citation type="journal article" date="2021" name="PeerJ">
        <title>Extensive microbial diversity within the chicken gut microbiome revealed by metagenomics and culture.</title>
        <authorList>
            <person name="Gilroy R."/>
            <person name="Ravi A."/>
            <person name="Getino M."/>
            <person name="Pursley I."/>
            <person name="Horton D.L."/>
            <person name="Alikhan N.F."/>
            <person name="Baker D."/>
            <person name="Gharbi K."/>
            <person name="Hall N."/>
            <person name="Watson M."/>
            <person name="Adriaenssens E.M."/>
            <person name="Foster-Nyarko E."/>
            <person name="Jarju S."/>
            <person name="Secka A."/>
            <person name="Antonio M."/>
            <person name="Oren A."/>
            <person name="Chaudhuri R.R."/>
            <person name="La Ragione R."/>
            <person name="Hildebrand F."/>
            <person name="Pallen M.J."/>
        </authorList>
    </citation>
    <scope>NUCLEOTIDE SEQUENCE</scope>
    <source>
        <strain evidence="14">11167</strain>
    </source>
</reference>
<feature type="domain" description="Glycerol-3-phosphate dehydrogenase NAD-dependent N-terminal" evidence="12">
    <location>
        <begin position="7"/>
        <end position="153"/>
    </location>
</feature>
<dbReference type="AlphaFoldDB" id="A0A9D9H6C7"/>
<comment type="catalytic activity">
    <reaction evidence="11">
        <text>sn-glycerol 3-phosphate + NADP(+) = dihydroxyacetone phosphate + NADPH + H(+)</text>
        <dbReference type="Rhea" id="RHEA:11096"/>
        <dbReference type="ChEBI" id="CHEBI:15378"/>
        <dbReference type="ChEBI" id="CHEBI:57597"/>
        <dbReference type="ChEBI" id="CHEBI:57642"/>
        <dbReference type="ChEBI" id="CHEBI:57783"/>
        <dbReference type="ChEBI" id="CHEBI:58349"/>
        <dbReference type="EC" id="1.1.1.94"/>
    </reaction>
</comment>
<dbReference type="PROSITE" id="PS00957">
    <property type="entry name" value="NAD_G3PDH"/>
    <property type="match status" value="1"/>
</dbReference>
<dbReference type="SUPFAM" id="SSF48179">
    <property type="entry name" value="6-phosphogluconate dehydrogenase C-terminal domain-like"/>
    <property type="match status" value="1"/>
</dbReference>
<keyword evidence="6" id="KW-1208">Phospholipid metabolism</keyword>
<evidence type="ECO:0000259" key="13">
    <source>
        <dbReference type="Pfam" id="PF07479"/>
    </source>
</evidence>
<keyword evidence="2" id="KW-0444">Lipid biosynthesis</keyword>
<dbReference type="GO" id="GO:0051287">
    <property type="term" value="F:NAD binding"/>
    <property type="evidence" value="ECO:0007669"/>
    <property type="project" value="InterPro"/>
</dbReference>
<evidence type="ECO:0000256" key="8">
    <source>
        <dbReference type="PIRSR" id="PIRSR000114-2"/>
    </source>
</evidence>
<dbReference type="EMBL" id="JADIMU010000020">
    <property type="protein sequence ID" value="MBO8442725.1"/>
    <property type="molecule type" value="Genomic_DNA"/>
</dbReference>
<evidence type="ECO:0000256" key="1">
    <source>
        <dbReference type="ARBA" id="ARBA00011009"/>
    </source>
</evidence>
<dbReference type="GO" id="GO:0005829">
    <property type="term" value="C:cytosol"/>
    <property type="evidence" value="ECO:0007669"/>
    <property type="project" value="TreeGrafter"/>
</dbReference>
<evidence type="ECO:0000256" key="4">
    <source>
        <dbReference type="ARBA" id="ARBA00023098"/>
    </source>
</evidence>
<accession>A0A9D9H6C7</accession>
<sequence>MSTENRIVVAGGGVFGTSIAERLAWNTDNQVVIHSIEKDVVATINAQHRNVKYFPTRFLNRAITATDDYEVFRDAECIFLVIPSKAIVSFSEEVRRHVGDRQPLMVNLAKGMSDDGAFITEKIPFAHTASMKGPSFAIEVLNGIPTAFTFGGEEADYRYVKDRIFPGTSLMLDHTHDVRGVELTSILKNMYAIAIGLVAGRYSSPNVEFLVYTKAVNEMRRFLSLYGCDSETIFRYCAIGDLGLTGLNDLSRNRTLGMLIGKGFDYSTGNTATLVEGHRTIRLFGETTRERGIADQFPIVQALYRLMYEGSSLNDYIMSVVS</sequence>
<evidence type="ECO:0000256" key="7">
    <source>
        <dbReference type="PIRSR" id="PIRSR000114-1"/>
    </source>
</evidence>
<evidence type="ECO:0000256" key="2">
    <source>
        <dbReference type="ARBA" id="ARBA00022516"/>
    </source>
</evidence>
<dbReference type="Pfam" id="PF07479">
    <property type="entry name" value="NAD_Gly3P_dh_C"/>
    <property type="match status" value="1"/>
</dbReference>
<keyword evidence="4" id="KW-0443">Lipid metabolism</keyword>
<reference evidence="14" key="1">
    <citation type="submission" date="2020-10" db="EMBL/GenBank/DDBJ databases">
        <authorList>
            <person name="Gilroy R."/>
        </authorList>
    </citation>
    <scope>NUCLEOTIDE SEQUENCE</scope>
    <source>
        <strain evidence="14">11167</strain>
    </source>
</reference>
<dbReference type="PRINTS" id="PR00077">
    <property type="entry name" value="GPDHDRGNASE"/>
</dbReference>
<feature type="active site" description="Proton acceptor" evidence="7">
    <location>
        <position position="188"/>
    </location>
</feature>
<dbReference type="EC" id="1.1.1.94" evidence="11"/>
<feature type="binding site" evidence="9">
    <location>
        <begin position="11"/>
        <end position="16"/>
    </location>
    <ligand>
        <name>NAD(+)</name>
        <dbReference type="ChEBI" id="CHEBI:57540"/>
    </ligand>
</feature>
<evidence type="ECO:0000313" key="15">
    <source>
        <dbReference type="Proteomes" id="UP000823633"/>
    </source>
</evidence>
<evidence type="ECO:0000256" key="6">
    <source>
        <dbReference type="ARBA" id="ARBA00023264"/>
    </source>
</evidence>
<dbReference type="PANTHER" id="PTHR11728">
    <property type="entry name" value="GLYCEROL-3-PHOSPHATE DEHYDROGENASE"/>
    <property type="match status" value="1"/>
</dbReference>
<dbReference type="InterPro" id="IPR008927">
    <property type="entry name" value="6-PGluconate_DH-like_C_sf"/>
</dbReference>
<feature type="binding site" evidence="8">
    <location>
        <begin position="252"/>
        <end position="253"/>
    </location>
    <ligand>
        <name>substrate</name>
    </ligand>
</feature>
<dbReference type="Proteomes" id="UP000823633">
    <property type="component" value="Unassembled WGS sequence"/>
</dbReference>
<dbReference type="Gene3D" id="3.40.50.720">
    <property type="entry name" value="NAD(P)-binding Rossmann-like Domain"/>
    <property type="match status" value="1"/>
</dbReference>
<dbReference type="InterPro" id="IPR011128">
    <property type="entry name" value="G3P_DH_NAD-dep_N"/>
</dbReference>
<protein>
    <recommendedName>
        <fullName evidence="11">Glycerol-3-phosphate dehydrogenase</fullName>
        <ecNumber evidence="11">1.1.1.94</ecNumber>
    </recommendedName>
</protein>
<dbReference type="GO" id="GO:0005975">
    <property type="term" value="P:carbohydrate metabolic process"/>
    <property type="evidence" value="ECO:0007669"/>
    <property type="project" value="InterPro"/>
</dbReference>
<keyword evidence="5" id="KW-0594">Phospholipid biosynthesis</keyword>
<name>A0A9D9H6C7_9SPIR</name>
<keyword evidence="9 10" id="KW-0520">NAD</keyword>
<feature type="binding site" evidence="8">
    <location>
        <position position="110"/>
    </location>
    <ligand>
        <name>substrate</name>
    </ligand>
</feature>
<dbReference type="InterPro" id="IPR006168">
    <property type="entry name" value="G3P_DH_NAD-dep"/>
</dbReference>
<dbReference type="Gene3D" id="1.10.1040.10">
    <property type="entry name" value="N-(1-d-carboxylethyl)-l-norvaline Dehydrogenase, domain 2"/>
    <property type="match status" value="1"/>
</dbReference>
<evidence type="ECO:0000256" key="3">
    <source>
        <dbReference type="ARBA" id="ARBA00023002"/>
    </source>
</evidence>